<keyword evidence="3" id="KW-1185">Reference proteome</keyword>
<dbReference type="STRING" id="45056.Lade_1507"/>
<evidence type="ECO:0008006" key="4">
    <source>
        <dbReference type="Google" id="ProtNLM"/>
    </source>
</evidence>
<keyword evidence="1" id="KW-0175">Coiled coil</keyword>
<evidence type="ECO:0000256" key="1">
    <source>
        <dbReference type="SAM" id="Coils"/>
    </source>
</evidence>
<accession>A0A0W0R2C4</accession>
<feature type="coiled-coil region" evidence="1">
    <location>
        <begin position="455"/>
        <end position="517"/>
    </location>
</feature>
<dbReference type="PATRIC" id="fig|45056.6.peg.1556"/>
<evidence type="ECO:0000313" key="3">
    <source>
        <dbReference type="Proteomes" id="UP000054859"/>
    </source>
</evidence>
<protein>
    <recommendedName>
        <fullName evidence="4">DUF3987 domain-containing protein</fullName>
    </recommendedName>
</protein>
<dbReference type="Pfam" id="PF13148">
    <property type="entry name" value="DUF3987"/>
    <property type="match status" value="1"/>
</dbReference>
<dbReference type="Proteomes" id="UP000054859">
    <property type="component" value="Unassembled WGS sequence"/>
</dbReference>
<dbReference type="AlphaFoldDB" id="A0A0W0R2C4"/>
<dbReference type="RefSeq" id="WP_058462588.1">
    <property type="nucleotide sequence ID" value="NZ_CAAAHS010000015.1"/>
</dbReference>
<evidence type="ECO:0000313" key="2">
    <source>
        <dbReference type="EMBL" id="KTC65134.1"/>
    </source>
</evidence>
<name>A0A0W0R2C4_9GAMM</name>
<dbReference type="EMBL" id="LNKA01000009">
    <property type="protein sequence ID" value="KTC65134.1"/>
    <property type="molecule type" value="Genomic_DNA"/>
</dbReference>
<reference evidence="2 3" key="1">
    <citation type="submission" date="2015-11" db="EMBL/GenBank/DDBJ databases">
        <title>Identification of large and diverse effector repertoires of 38 Legionella species.</title>
        <authorList>
            <person name="Burstein D."/>
            <person name="Amaro F."/>
            <person name="Zusman T."/>
            <person name="Lifshitz Z."/>
            <person name="Cohen O."/>
            <person name="Gilbert J.A."/>
            <person name="Pupko T."/>
            <person name="Shuman H.A."/>
            <person name="Segal G."/>
        </authorList>
    </citation>
    <scope>NUCLEOTIDE SEQUENCE [LARGE SCALE GENOMIC DNA]</scope>
    <source>
        <strain evidence="2 3">1762-AUS-E</strain>
    </source>
</reference>
<dbReference type="InterPro" id="IPR025048">
    <property type="entry name" value="DUF3987"/>
</dbReference>
<dbReference type="OrthoDB" id="784829at2"/>
<comment type="caution">
    <text evidence="2">The sequence shown here is derived from an EMBL/GenBank/DDBJ whole genome shotgun (WGS) entry which is preliminary data.</text>
</comment>
<proteinExistence type="predicted"/>
<organism evidence="2 3">
    <name type="scientific">Legionella adelaidensis</name>
    <dbReference type="NCBI Taxonomy" id="45056"/>
    <lineage>
        <taxon>Bacteria</taxon>
        <taxon>Pseudomonadati</taxon>
        <taxon>Pseudomonadota</taxon>
        <taxon>Gammaproteobacteria</taxon>
        <taxon>Legionellales</taxon>
        <taxon>Legionellaceae</taxon>
        <taxon>Legionella</taxon>
    </lineage>
</organism>
<gene>
    <name evidence="2" type="ORF">Lade_1507</name>
</gene>
<sequence length="843" mass="95041">MSNFITILQAIEIASSVQGVRLTDQYTNISGEDLLAKLSSVEHGEKDGSHFLRTALKYDDNGQCMPRGDVNTHSLARLLILDCDKRIDRDGQEHEGAPDPLLIHQALKRNNIGHIIYGTHSHYAGVKGNRYRIILGTEQPYDKKQLLATLEMVMLVINKNLDIDLLAQAKENNTFSQAWYYPRKPSGSVVSPLYFEYLEGGAVTVSNPQNLPPTSHMVHCWKQEQADEISPIAAFNEQNKLTDLLVKYGYVRKLIISEYEKWLSPNSSSGIAGITVKADKFFSHHNDQFNNGYWHDAFDLMRGHEGLSARDAVVKTAQSITAPDGGTIDQYNKSLFKQRNHKPAAKIEFNEYQPFNDDLLPVESVPYDVLPKVLADFIKEQSDIRGCPADFILVSLLARMGCVFSGKIRLELTRNTGWSASPNFFWAMIGEPSSGKSNALSATSKPIQILSATARDNYRKELKTYAQHKELLESKISAAKKGMEQEAKKPKPDGSVVSRFEESFKALRTELDELEEAKPTLKRYTVTKTTVEKLILILEENPDGVMLEVDELSSSFVKLSKDEHADERGLYLSGFTGDIQYPYDTVNRGTVFIPRLLLSIFGGIQPAKLKRFLNDARTGYQDDGLIQRFQGVVYPDRKPTCLKDKAPSSHLVNAINQMFVNLDNIQTGSVLSFDNDAQELFDAWRTNMTERAQTMGQPFEAHLVKSYEFIASLSVYLYLAENNGQLTEGMKITAKQILTAIKLGDYFFSHARRMYGLVYKDHLPARSLSEKLAKLVLSSKNTGHFDPVVGLHLFTRSQIRSKGWADLTMKEERREAVQVLVKYGHISKAYGNRHYLNPKLLEE</sequence>